<feature type="signal peptide" evidence="1">
    <location>
        <begin position="1"/>
        <end position="30"/>
    </location>
</feature>
<sequence>MGRSRFFAWHFWSNRHLVLVVLYPTGEMSSLPPYCVSAVSSLRNPTEYRYRLQVDQVHAGATFRTNRHRVQAGGRKLLFHRSKSTPYGFAVAPGTILKNESAGMPLAFRKARNLTSPATSFAGTGAPALSAVAQTQ</sequence>
<comment type="caution">
    <text evidence="2">The sequence shown here is derived from an EMBL/GenBank/DDBJ whole genome shotgun (WGS) entry which is preliminary data.</text>
</comment>
<organism evidence="2 3">
    <name type="scientific">Mycena sanguinolenta</name>
    <dbReference type="NCBI Taxonomy" id="230812"/>
    <lineage>
        <taxon>Eukaryota</taxon>
        <taxon>Fungi</taxon>
        <taxon>Dikarya</taxon>
        <taxon>Basidiomycota</taxon>
        <taxon>Agaricomycotina</taxon>
        <taxon>Agaricomycetes</taxon>
        <taxon>Agaricomycetidae</taxon>
        <taxon>Agaricales</taxon>
        <taxon>Marasmiineae</taxon>
        <taxon>Mycenaceae</taxon>
        <taxon>Mycena</taxon>
    </lineage>
</organism>
<dbReference type="Proteomes" id="UP000623467">
    <property type="component" value="Unassembled WGS sequence"/>
</dbReference>
<keyword evidence="1" id="KW-0732">Signal</keyword>
<feature type="chain" id="PRO_5035003311" evidence="1">
    <location>
        <begin position="31"/>
        <end position="136"/>
    </location>
</feature>
<evidence type="ECO:0000256" key="1">
    <source>
        <dbReference type="SAM" id="SignalP"/>
    </source>
</evidence>
<name>A0A8H6ZA46_9AGAR</name>
<evidence type="ECO:0000313" key="3">
    <source>
        <dbReference type="Proteomes" id="UP000623467"/>
    </source>
</evidence>
<gene>
    <name evidence="2" type="ORF">MSAN_00416800</name>
</gene>
<evidence type="ECO:0000313" key="2">
    <source>
        <dbReference type="EMBL" id="KAF7375300.1"/>
    </source>
</evidence>
<protein>
    <submittedName>
        <fullName evidence="2">Uncharacterized protein</fullName>
    </submittedName>
</protein>
<reference evidence="2" key="1">
    <citation type="submission" date="2020-05" db="EMBL/GenBank/DDBJ databases">
        <title>Mycena genomes resolve the evolution of fungal bioluminescence.</title>
        <authorList>
            <person name="Tsai I.J."/>
        </authorList>
    </citation>
    <scope>NUCLEOTIDE SEQUENCE</scope>
    <source>
        <strain evidence="2">160909Yilan</strain>
    </source>
</reference>
<dbReference type="EMBL" id="JACAZH010000002">
    <property type="protein sequence ID" value="KAF7375300.1"/>
    <property type="molecule type" value="Genomic_DNA"/>
</dbReference>
<keyword evidence="3" id="KW-1185">Reference proteome</keyword>
<proteinExistence type="predicted"/>
<accession>A0A8H6ZA46</accession>
<dbReference type="AlphaFoldDB" id="A0A8H6ZA46"/>